<protein>
    <recommendedName>
        <fullName evidence="3">Outer membrane beta-barrel protein</fullName>
    </recommendedName>
</protein>
<dbReference type="EMBL" id="CP060723">
    <property type="protein sequence ID" value="QNN41753.1"/>
    <property type="molecule type" value="Genomic_DNA"/>
</dbReference>
<proteinExistence type="predicted"/>
<dbReference type="KEGG" id="proe:H9L23_22060"/>
<accession>A0A7G9QEH8</accession>
<reference evidence="1 2" key="1">
    <citation type="submission" date="2020-08" db="EMBL/GenBank/DDBJ databases">
        <title>Genome sequence of Pedobacter roseus KACC 11594T.</title>
        <authorList>
            <person name="Hyun D.-W."/>
            <person name="Bae J.-W."/>
        </authorList>
    </citation>
    <scope>NUCLEOTIDE SEQUENCE [LARGE SCALE GENOMIC DNA]</scope>
    <source>
        <strain evidence="1 2">KACC 11594</strain>
    </source>
</reference>
<name>A0A7G9QEH8_9SPHI</name>
<gene>
    <name evidence="1" type="ORF">H9L23_22060</name>
</gene>
<organism evidence="1 2">
    <name type="scientific">Pedobacter roseus</name>
    <dbReference type="NCBI Taxonomy" id="336820"/>
    <lineage>
        <taxon>Bacteria</taxon>
        <taxon>Pseudomonadati</taxon>
        <taxon>Bacteroidota</taxon>
        <taxon>Sphingobacteriia</taxon>
        <taxon>Sphingobacteriales</taxon>
        <taxon>Sphingobacteriaceae</taxon>
        <taxon>Pedobacter</taxon>
    </lineage>
</organism>
<dbReference type="AlphaFoldDB" id="A0A7G9QEH8"/>
<keyword evidence="2" id="KW-1185">Reference proteome</keyword>
<evidence type="ECO:0000313" key="1">
    <source>
        <dbReference type="EMBL" id="QNN41753.1"/>
    </source>
</evidence>
<evidence type="ECO:0000313" key="2">
    <source>
        <dbReference type="Proteomes" id="UP000515806"/>
    </source>
</evidence>
<dbReference type="RefSeq" id="WP_187592340.1">
    <property type="nucleotide sequence ID" value="NZ_CP060723.1"/>
</dbReference>
<dbReference type="Proteomes" id="UP000515806">
    <property type="component" value="Chromosome"/>
</dbReference>
<sequence length="180" mass="20615">MLLNFSKNFYRKVFLIVPFILLLSYHLKGQIKYSAKLEACHLYYGSQLIRYERTENYPGDFLVKQRDGNEINLVNGIAFNKFLFAGIGISYLNLSGTKGFTTSLDAELLVSRKKLSPLFNFKIGQSFLKNQIGRNKSSTFGEFDFGVKYRFIPDLSTYIKLGIQITQNTSFLAVRGGIRF</sequence>
<evidence type="ECO:0008006" key="3">
    <source>
        <dbReference type="Google" id="ProtNLM"/>
    </source>
</evidence>